<feature type="region of interest" description="Disordered" evidence="1">
    <location>
        <begin position="1"/>
        <end position="41"/>
    </location>
</feature>
<name>A0A8K0J319_9HYPO</name>
<protein>
    <submittedName>
        <fullName evidence="2">Uncharacterized protein</fullName>
    </submittedName>
</protein>
<evidence type="ECO:0000256" key="1">
    <source>
        <dbReference type="SAM" id="MobiDB-lite"/>
    </source>
</evidence>
<gene>
    <name evidence="2" type="ORF">E4U42_008066</name>
</gene>
<sequence>MTTQAGMPYPRGPSRLARLSGKKAHPVSEHQQRVPALSMGSTAGRISMRMARYHDDNNGVRERGAAGDQALVRQGEDASNFFPWLVPHGSWLPFHNVQARTKAPECEGAVSWMGSNEENLPPAGEASGALKS</sequence>
<reference evidence="2" key="1">
    <citation type="journal article" date="2020" name="bioRxiv">
        <title>Whole genome comparisons of ergot fungi reveals the divergence and evolution of species within the genus Claviceps are the result of varying mechanisms driving genome evolution and host range expansion.</title>
        <authorList>
            <person name="Wyka S.A."/>
            <person name="Mondo S.J."/>
            <person name="Liu M."/>
            <person name="Dettman J."/>
            <person name="Nalam V."/>
            <person name="Broders K.D."/>
        </authorList>
    </citation>
    <scope>NUCLEOTIDE SEQUENCE</scope>
    <source>
        <strain evidence="2">CCC 489</strain>
    </source>
</reference>
<feature type="region of interest" description="Disordered" evidence="1">
    <location>
        <begin position="112"/>
        <end position="132"/>
    </location>
</feature>
<comment type="caution">
    <text evidence="2">The sequence shown here is derived from an EMBL/GenBank/DDBJ whole genome shotgun (WGS) entry which is preliminary data.</text>
</comment>
<dbReference type="AlphaFoldDB" id="A0A8K0J319"/>
<proteinExistence type="predicted"/>
<dbReference type="EMBL" id="SRPY01000987">
    <property type="protein sequence ID" value="KAG5915420.1"/>
    <property type="molecule type" value="Genomic_DNA"/>
</dbReference>
<organism evidence="2 3">
    <name type="scientific">Claviceps africana</name>
    <dbReference type="NCBI Taxonomy" id="83212"/>
    <lineage>
        <taxon>Eukaryota</taxon>
        <taxon>Fungi</taxon>
        <taxon>Dikarya</taxon>
        <taxon>Ascomycota</taxon>
        <taxon>Pezizomycotina</taxon>
        <taxon>Sordariomycetes</taxon>
        <taxon>Hypocreomycetidae</taxon>
        <taxon>Hypocreales</taxon>
        <taxon>Clavicipitaceae</taxon>
        <taxon>Claviceps</taxon>
    </lineage>
</organism>
<evidence type="ECO:0000313" key="3">
    <source>
        <dbReference type="Proteomes" id="UP000811619"/>
    </source>
</evidence>
<evidence type="ECO:0000313" key="2">
    <source>
        <dbReference type="EMBL" id="KAG5915420.1"/>
    </source>
</evidence>
<dbReference type="Proteomes" id="UP000811619">
    <property type="component" value="Unassembled WGS sequence"/>
</dbReference>
<keyword evidence="3" id="KW-1185">Reference proteome</keyword>
<accession>A0A8K0J319</accession>